<feature type="compositionally biased region" description="Basic and acidic residues" evidence="1">
    <location>
        <begin position="1"/>
        <end position="13"/>
    </location>
</feature>
<dbReference type="EMBL" id="JAFHDT010000004">
    <property type="protein sequence ID" value="KAI7810935.1"/>
    <property type="molecule type" value="Genomic_DNA"/>
</dbReference>
<evidence type="ECO:0000259" key="2">
    <source>
        <dbReference type="Pfam" id="PF13843"/>
    </source>
</evidence>
<sequence length="630" mass="72044">MDSENGVKETTDRTDEDLEFCDEESVVSSVDSSTEEMFLDGLDPFLDRPHITETDSPENSQNSESGEQRKRPRLSTTSTSPKGGNIKNMRTSQSVPDVSTETWHSANEPDMEAPSPVFTPVQTPGPKFVLDSCITPLQFFKLFFANSLMQTIVGHTNVYGTKCEDKICKRWLYISLKDFKSFIALIIYMGLFKCSSLKDYWSESQYFSMAFPKKVMSYRNFLRVSNAFHLSNTSEDEKNEMKKGTSGYDKLDKIQLLYQYIREACRKYFHPFQNIKIDERVVTSQDRAEFKECLKSKSASRGYKLFALSDCTTGYTWDCFIHDGKPSASQSEGLSYDSVMALVDENFLGDGYKLFVDKFYTSPVLFGDLLHKNIWACGPVWANRTGFPQTSVNKLSRNAPRGSMRWIRDNELLFVEWKDAREVQMCSTFHKAGGEDTVQRKVKGKDGKRNPVDIPIPDAVLDYERTMGAADSSSRISAHYRMLHKPKKWYQCFFYHFLDIAVENAFILHQLMTKERNQNDLTRKAFLETLVEELTEIGSGTYFAPVSSSSSPAPAPSSFASRLTHFSSPYSDTTGVLHRPKHISEDRTIGRRRCKHCHLKTPIVCVTCNVSLCFQPKRDCFNEWHDLQII</sequence>
<reference evidence="3" key="1">
    <citation type="submission" date="2021-02" db="EMBL/GenBank/DDBJ databases">
        <title>Comparative genomics reveals that relaxation of natural selection precedes convergent phenotypic evolution of cavefish.</title>
        <authorList>
            <person name="Peng Z."/>
        </authorList>
    </citation>
    <scope>NUCLEOTIDE SEQUENCE</scope>
    <source>
        <tissue evidence="3">Muscle</tissue>
    </source>
</reference>
<comment type="caution">
    <text evidence="3">The sequence shown here is derived from an EMBL/GenBank/DDBJ whole genome shotgun (WGS) entry which is preliminary data.</text>
</comment>
<proteinExistence type="predicted"/>
<keyword evidence="4" id="KW-1185">Reference proteome</keyword>
<name>A0A9W7WZA1_TRIRA</name>
<accession>A0A9W7WZA1</accession>
<evidence type="ECO:0000313" key="4">
    <source>
        <dbReference type="Proteomes" id="UP001059041"/>
    </source>
</evidence>
<feature type="region of interest" description="Disordered" evidence="1">
    <location>
        <begin position="1"/>
        <end position="114"/>
    </location>
</feature>
<evidence type="ECO:0000313" key="3">
    <source>
        <dbReference type="EMBL" id="KAI7810935.1"/>
    </source>
</evidence>
<feature type="domain" description="PiggyBac transposable element-derived protein" evidence="2">
    <location>
        <begin position="135"/>
        <end position="506"/>
    </location>
</feature>
<dbReference type="AlphaFoldDB" id="A0A9W7WZA1"/>
<protein>
    <submittedName>
        <fullName evidence="3">PiggyBac transposable element-derived protein 4-like</fullName>
    </submittedName>
</protein>
<evidence type="ECO:0000256" key="1">
    <source>
        <dbReference type="SAM" id="MobiDB-lite"/>
    </source>
</evidence>
<dbReference type="PANTHER" id="PTHR46599:SF3">
    <property type="entry name" value="PIGGYBAC TRANSPOSABLE ELEMENT-DERIVED PROTEIN 4"/>
    <property type="match status" value="1"/>
</dbReference>
<dbReference type="InterPro" id="IPR029526">
    <property type="entry name" value="PGBD"/>
</dbReference>
<dbReference type="Proteomes" id="UP001059041">
    <property type="component" value="Linkage Group LG4"/>
</dbReference>
<gene>
    <name evidence="3" type="ORF">IRJ41_008463</name>
</gene>
<dbReference type="PANTHER" id="PTHR46599">
    <property type="entry name" value="PIGGYBAC TRANSPOSABLE ELEMENT-DERIVED PROTEIN 4"/>
    <property type="match status" value="1"/>
</dbReference>
<feature type="compositionally biased region" description="Acidic residues" evidence="1">
    <location>
        <begin position="14"/>
        <end position="25"/>
    </location>
</feature>
<organism evidence="3 4">
    <name type="scientific">Triplophysa rosa</name>
    <name type="common">Cave loach</name>
    <dbReference type="NCBI Taxonomy" id="992332"/>
    <lineage>
        <taxon>Eukaryota</taxon>
        <taxon>Metazoa</taxon>
        <taxon>Chordata</taxon>
        <taxon>Craniata</taxon>
        <taxon>Vertebrata</taxon>
        <taxon>Euteleostomi</taxon>
        <taxon>Actinopterygii</taxon>
        <taxon>Neopterygii</taxon>
        <taxon>Teleostei</taxon>
        <taxon>Ostariophysi</taxon>
        <taxon>Cypriniformes</taxon>
        <taxon>Nemacheilidae</taxon>
        <taxon>Triplophysa</taxon>
    </lineage>
</organism>
<dbReference type="OrthoDB" id="118105at2759"/>
<dbReference type="Pfam" id="PF13843">
    <property type="entry name" value="DDE_Tnp_1_7"/>
    <property type="match status" value="1"/>
</dbReference>
<feature type="compositionally biased region" description="Polar residues" evidence="1">
    <location>
        <begin position="74"/>
        <end position="105"/>
    </location>
</feature>